<dbReference type="SUPFAM" id="SSF52540">
    <property type="entry name" value="P-loop containing nucleoside triphosphate hydrolases"/>
    <property type="match status" value="1"/>
</dbReference>
<dbReference type="KEGG" id="boz:DBV39_15020"/>
<dbReference type="Gene3D" id="3.40.50.300">
    <property type="entry name" value="P-loop containing nucleotide triphosphate hydrolases"/>
    <property type="match status" value="1"/>
</dbReference>
<evidence type="ECO:0000259" key="1">
    <source>
        <dbReference type="Pfam" id="PF01926"/>
    </source>
</evidence>
<accession>A0A2R4XM59</accession>
<dbReference type="GO" id="GO:0030488">
    <property type="term" value="P:tRNA methylation"/>
    <property type="evidence" value="ECO:0007669"/>
    <property type="project" value="TreeGrafter"/>
</dbReference>
<gene>
    <name evidence="2" type="ORF">DBV39_15020</name>
</gene>
<dbReference type="GO" id="GO:0005525">
    <property type="term" value="F:GTP binding"/>
    <property type="evidence" value="ECO:0007669"/>
    <property type="project" value="InterPro"/>
</dbReference>
<dbReference type="InterPro" id="IPR006073">
    <property type="entry name" value="GTP-bd"/>
</dbReference>
<dbReference type="GO" id="GO:0002098">
    <property type="term" value="P:tRNA wobble uridine modification"/>
    <property type="evidence" value="ECO:0007669"/>
    <property type="project" value="TreeGrafter"/>
</dbReference>
<dbReference type="InterPro" id="IPR027417">
    <property type="entry name" value="P-loop_NTPase"/>
</dbReference>
<dbReference type="Pfam" id="PF01926">
    <property type="entry name" value="MMR_HSR1"/>
    <property type="match status" value="1"/>
</dbReference>
<protein>
    <submittedName>
        <fullName evidence="2">DUF3482 domain-containing protein</fullName>
    </submittedName>
</protein>
<dbReference type="InterPro" id="IPR021871">
    <property type="entry name" value="DUF3482"/>
</dbReference>
<dbReference type="GO" id="GO:0005829">
    <property type="term" value="C:cytosol"/>
    <property type="evidence" value="ECO:0007669"/>
    <property type="project" value="TreeGrafter"/>
</dbReference>
<dbReference type="Proteomes" id="UP000244571">
    <property type="component" value="Chromosome"/>
</dbReference>
<proteinExistence type="predicted"/>
<organism evidence="2 3">
    <name type="scientific">Orrella marina</name>
    <dbReference type="NCBI Taxonomy" id="2163011"/>
    <lineage>
        <taxon>Bacteria</taxon>
        <taxon>Pseudomonadati</taxon>
        <taxon>Pseudomonadota</taxon>
        <taxon>Betaproteobacteria</taxon>
        <taxon>Burkholderiales</taxon>
        <taxon>Alcaligenaceae</taxon>
        <taxon>Orrella</taxon>
    </lineage>
</organism>
<dbReference type="RefSeq" id="WP_108622229.1">
    <property type="nucleotide sequence ID" value="NZ_CP028901.1"/>
</dbReference>
<dbReference type="PANTHER" id="PTHR42714">
    <property type="entry name" value="TRNA MODIFICATION GTPASE GTPBP3"/>
    <property type="match status" value="1"/>
</dbReference>
<dbReference type="AlphaFoldDB" id="A0A2R4XM59"/>
<dbReference type="PANTHER" id="PTHR42714:SF7">
    <property type="entry name" value="G DOMAIN-CONTAINING PROTEIN"/>
    <property type="match status" value="1"/>
</dbReference>
<evidence type="ECO:0000313" key="3">
    <source>
        <dbReference type="Proteomes" id="UP000244571"/>
    </source>
</evidence>
<evidence type="ECO:0000313" key="2">
    <source>
        <dbReference type="EMBL" id="AWB34819.1"/>
    </source>
</evidence>
<reference evidence="2 3" key="1">
    <citation type="submission" date="2018-04" db="EMBL/GenBank/DDBJ databases">
        <title>Bordetella sp. HZ20 isolated from seawater.</title>
        <authorList>
            <person name="Sun C."/>
        </authorList>
    </citation>
    <scope>NUCLEOTIDE SEQUENCE [LARGE SCALE GENOMIC DNA]</scope>
    <source>
        <strain evidence="2 3">HZ20</strain>
    </source>
</reference>
<keyword evidence="3" id="KW-1185">Reference proteome</keyword>
<name>A0A2R4XM59_9BURK</name>
<dbReference type="OrthoDB" id="5406017at2"/>
<dbReference type="EMBL" id="CP028901">
    <property type="protein sequence ID" value="AWB34819.1"/>
    <property type="molecule type" value="Genomic_DNA"/>
</dbReference>
<dbReference type="Pfam" id="PF11981">
    <property type="entry name" value="DUF3482"/>
    <property type="match status" value="1"/>
</dbReference>
<sequence>MSQQHRPTIHIAIVGHTNTGKTSLLRTLTRDRAFGEVADAPGTTRNVQAALCWLEGKEVLAWYDTPGLEDSISLRDWIESIPSDGRRLEGSDRVERFLQDEHAARRFEQERRVLKQVVHSDAVVYVVDTREPVLPKYRDELYLLNACARPVLPVLNFTASQGADPEPWVQALARLGLHIHLRFDTVTPPIDGEALVFQMLGQLLSVNRAVFDRLAEQAQRARRQRRQEALELVAQMLVDVAALEDFSTASGSATEKTVRKQQGDVRSAEQRCVDGMLLLFQFGRDDYLSGDLAWSDGGWDSDPFSPDAMREAGVHLGKGAAAGALAGAAVDVMSAGLTLGTGTLIGAAAGTAWQGIERWGTDLFARVKGERSVRVSDAVVLVLAVRQLQLLDALEHRGHAAQGPVRLTQEWNAEALPGNELLKLLATARRHDEWSSLRGACEDSEARTRVVEQVCSLLNDAMQHTSE</sequence>
<feature type="domain" description="G" evidence="1">
    <location>
        <begin position="10"/>
        <end position="156"/>
    </location>
</feature>